<sequence length="95" mass="10356">MEISDSKILILAIALWCPVGWVLFKKWFGNPKRFLKSAKKARGSEAYKLLEKGFASALEGQAFEFAVGIFIGINVLLVLAIAAILNTLQSTVASL</sequence>
<keyword evidence="1" id="KW-0472">Membrane</keyword>
<reference evidence="2 3" key="1">
    <citation type="submission" date="2017-01" db="EMBL/GenBank/DDBJ databases">
        <authorList>
            <person name="Mah S.A."/>
            <person name="Swanson W.J."/>
            <person name="Moy G.W."/>
            <person name="Vacquier V.D."/>
        </authorList>
    </citation>
    <scope>NUCLEOTIDE SEQUENCE [LARGE SCALE GENOMIC DNA]</scope>
    <source>
        <strain evidence="2 3">DSM 7027</strain>
    </source>
</reference>
<gene>
    <name evidence="2" type="ORF">SAMN05421647_101530</name>
</gene>
<dbReference type="AlphaFoldDB" id="A0A1N6NSL0"/>
<keyword evidence="3" id="KW-1185">Reference proteome</keyword>
<name>A0A1N6NSL0_9GAMM</name>
<organism evidence="2 3">
    <name type="scientific">Marinobacterium stanieri</name>
    <dbReference type="NCBI Taxonomy" id="49186"/>
    <lineage>
        <taxon>Bacteria</taxon>
        <taxon>Pseudomonadati</taxon>
        <taxon>Pseudomonadota</taxon>
        <taxon>Gammaproteobacteria</taxon>
        <taxon>Oceanospirillales</taxon>
        <taxon>Oceanospirillaceae</taxon>
        <taxon>Marinobacterium</taxon>
    </lineage>
</organism>
<feature type="transmembrane region" description="Helical" evidence="1">
    <location>
        <begin position="62"/>
        <end position="85"/>
    </location>
</feature>
<keyword evidence="1" id="KW-0812">Transmembrane</keyword>
<evidence type="ECO:0000256" key="1">
    <source>
        <dbReference type="SAM" id="Phobius"/>
    </source>
</evidence>
<protein>
    <submittedName>
        <fullName evidence="2">Uncharacterized protein</fullName>
    </submittedName>
</protein>
<dbReference type="Proteomes" id="UP000186895">
    <property type="component" value="Unassembled WGS sequence"/>
</dbReference>
<keyword evidence="1" id="KW-1133">Transmembrane helix</keyword>
<feature type="transmembrane region" description="Helical" evidence="1">
    <location>
        <begin position="6"/>
        <end position="24"/>
    </location>
</feature>
<dbReference type="RefSeq" id="WP_010324110.1">
    <property type="nucleotide sequence ID" value="NZ_FTMN01000001.1"/>
</dbReference>
<accession>A0A1N6NSL0</accession>
<evidence type="ECO:0000313" key="3">
    <source>
        <dbReference type="Proteomes" id="UP000186895"/>
    </source>
</evidence>
<proteinExistence type="predicted"/>
<dbReference type="EMBL" id="FTMN01000001">
    <property type="protein sequence ID" value="SIP95040.1"/>
    <property type="molecule type" value="Genomic_DNA"/>
</dbReference>
<evidence type="ECO:0000313" key="2">
    <source>
        <dbReference type="EMBL" id="SIP95040.1"/>
    </source>
</evidence>